<keyword evidence="3" id="KW-0732">Signal</keyword>
<dbReference type="SMART" id="SM00020">
    <property type="entry name" value="Tryp_SPc"/>
    <property type="match status" value="1"/>
</dbReference>
<dbReference type="CDD" id="cd00190">
    <property type="entry name" value="Tryp_SPc"/>
    <property type="match status" value="1"/>
</dbReference>
<dbReference type="PANTHER" id="PTHR24252:SF7">
    <property type="entry name" value="HYALIN"/>
    <property type="match status" value="1"/>
</dbReference>
<keyword evidence="1" id="KW-1015">Disulfide bond</keyword>
<dbReference type="PRINTS" id="PR00722">
    <property type="entry name" value="CHYMOTRYPSIN"/>
</dbReference>
<dbReference type="Proteomes" id="UP001142055">
    <property type="component" value="Chromosome 3"/>
</dbReference>
<evidence type="ECO:0000313" key="6">
    <source>
        <dbReference type="Proteomes" id="UP001142055"/>
    </source>
</evidence>
<evidence type="ECO:0000256" key="2">
    <source>
        <dbReference type="RuleBase" id="RU363034"/>
    </source>
</evidence>
<sequence>MFVYLLATLILVLNGSIEADQSADLKPLSPANLERVLNVPRSFCGQFVTNRTRGGRIIGGHEASIEEFPWQVSLQKFRIALPLPVPDWGHTCGASILNEYWLLTAAHCVDGLVNSIFPGQLRAVIGTDRWRFTLFQSNIQMINVQKIVINPEWQPRQAQNDIALVRLSKPISFNERARPICLPTSNDYGTANGQFATIAGYGFTTDNLLGLNILPNRLHTVQVPMVNMDNCKKAYSRTRIPITNRMICAGMTTYGRCSGALKGDSGSALITYEGNRAIHTGIVSFSLPCRFTGAPDVYTRTSTYLGWIESVIRKS</sequence>
<evidence type="ECO:0000256" key="1">
    <source>
        <dbReference type="ARBA" id="ARBA00023157"/>
    </source>
</evidence>
<protein>
    <recommendedName>
        <fullName evidence="4">Peptidase S1 domain-containing protein</fullName>
    </recommendedName>
</protein>
<dbReference type="InterPro" id="IPR001314">
    <property type="entry name" value="Peptidase_S1A"/>
</dbReference>
<dbReference type="PROSITE" id="PS00135">
    <property type="entry name" value="TRYPSIN_SER"/>
    <property type="match status" value="1"/>
</dbReference>
<evidence type="ECO:0000256" key="3">
    <source>
        <dbReference type="SAM" id="SignalP"/>
    </source>
</evidence>
<dbReference type="Gene3D" id="2.40.10.10">
    <property type="entry name" value="Trypsin-like serine proteases"/>
    <property type="match status" value="1"/>
</dbReference>
<organism evidence="5 6">
    <name type="scientific">Blomia tropicalis</name>
    <name type="common">Mite</name>
    <dbReference type="NCBI Taxonomy" id="40697"/>
    <lineage>
        <taxon>Eukaryota</taxon>
        <taxon>Metazoa</taxon>
        <taxon>Ecdysozoa</taxon>
        <taxon>Arthropoda</taxon>
        <taxon>Chelicerata</taxon>
        <taxon>Arachnida</taxon>
        <taxon>Acari</taxon>
        <taxon>Acariformes</taxon>
        <taxon>Sarcoptiformes</taxon>
        <taxon>Astigmata</taxon>
        <taxon>Glycyphagoidea</taxon>
        <taxon>Echimyopodidae</taxon>
        <taxon>Blomia</taxon>
    </lineage>
</organism>
<dbReference type="InterPro" id="IPR018114">
    <property type="entry name" value="TRYPSIN_HIS"/>
</dbReference>
<keyword evidence="6" id="KW-1185">Reference proteome</keyword>
<dbReference type="EMBL" id="JAPWDV010000003">
    <property type="protein sequence ID" value="KAJ6217391.1"/>
    <property type="molecule type" value="Genomic_DNA"/>
</dbReference>
<keyword evidence="2" id="KW-0720">Serine protease</keyword>
<name>A0A9Q0RLI6_BLOTA</name>
<keyword evidence="2" id="KW-0378">Hydrolase</keyword>
<evidence type="ECO:0000259" key="4">
    <source>
        <dbReference type="PROSITE" id="PS50240"/>
    </source>
</evidence>
<dbReference type="GO" id="GO:0004252">
    <property type="term" value="F:serine-type endopeptidase activity"/>
    <property type="evidence" value="ECO:0007669"/>
    <property type="project" value="InterPro"/>
</dbReference>
<proteinExistence type="predicted"/>
<dbReference type="GO" id="GO:0006508">
    <property type="term" value="P:proteolysis"/>
    <property type="evidence" value="ECO:0007669"/>
    <property type="project" value="UniProtKB-KW"/>
</dbReference>
<dbReference type="InterPro" id="IPR009003">
    <property type="entry name" value="Peptidase_S1_PA"/>
</dbReference>
<dbReference type="FunFam" id="2.40.10.10:FF:000068">
    <property type="entry name" value="transmembrane protease serine 2"/>
    <property type="match status" value="1"/>
</dbReference>
<dbReference type="Pfam" id="PF00089">
    <property type="entry name" value="Trypsin"/>
    <property type="match status" value="1"/>
</dbReference>
<dbReference type="PROSITE" id="PS00134">
    <property type="entry name" value="TRYPSIN_HIS"/>
    <property type="match status" value="1"/>
</dbReference>
<dbReference type="InterPro" id="IPR033116">
    <property type="entry name" value="TRYPSIN_SER"/>
</dbReference>
<dbReference type="InterPro" id="IPR001254">
    <property type="entry name" value="Trypsin_dom"/>
</dbReference>
<dbReference type="InterPro" id="IPR043504">
    <property type="entry name" value="Peptidase_S1_PA_chymotrypsin"/>
</dbReference>
<reference evidence="5" key="1">
    <citation type="submission" date="2022-12" db="EMBL/GenBank/DDBJ databases">
        <title>Genome assemblies of Blomia tropicalis.</title>
        <authorList>
            <person name="Cui Y."/>
        </authorList>
    </citation>
    <scope>NUCLEOTIDE SEQUENCE</scope>
    <source>
        <tissue evidence="5">Adult mites</tissue>
    </source>
</reference>
<gene>
    <name evidence="5" type="ORF">RDWZM_008548</name>
</gene>
<keyword evidence="2" id="KW-0645">Protease</keyword>
<feature type="chain" id="PRO_5040370989" description="Peptidase S1 domain-containing protein" evidence="3">
    <location>
        <begin position="20"/>
        <end position="315"/>
    </location>
</feature>
<dbReference type="SUPFAM" id="SSF50494">
    <property type="entry name" value="Trypsin-like serine proteases"/>
    <property type="match status" value="1"/>
</dbReference>
<dbReference type="AlphaFoldDB" id="A0A9Q0RLI6"/>
<dbReference type="OMA" id="IEEFPWH"/>
<accession>A0A9Q0RLI6</accession>
<evidence type="ECO:0000313" key="5">
    <source>
        <dbReference type="EMBL" id="KAJ6217391.1"/>
    </source>
</evidence>
<comment type="caution">
    <text evidence="5">The sequence shown here is derived from an EMBL/GenBank/DDBJ whole genome shotgun (WGS) entry which is preliminary data.</text>
</comment>
<feature type="signal peptide" evidence="3">
    <location>
        <begin position="1"/>
        <end position="19"/>
    </location>
</feature>
<feature type="domain" description="Peptidase S1" evidence="4">
    <location>
        <begin position="57"/>
        <end position="313"/>
    </location>
</feature>
<dbReference type="PROSITE" id="PS50240">
    <property type="entry name" value="TRYPSIN_DOM"/>
    <property type="match status" value="1"/>
</dbReference>
<dbReference type="PANTHER" id="PTHR24252">
    <property type="entry name" value="ACROSIN-RELATED"/>
    <property type="match status" value="1"/>
</dbReference>